<reference evidence="4 5" key="1">
    <citation type="submission" date="2017-10" db="EMBL/GenBank/DDBJ databases">
        <title>Massilia psychrophilum sp. nov., a novel purple-pigmented bacterium isolated from Tianshan glacier, Xinjiang Municipality, China.</title>
        <authorList>
            <person name="Wang H."/>
        </authorList>
    </citation>
    <scope>NUCLEOTIDE SEQUENCE [LARGE SCALE GENOMIC DNA]</scope>
    <source>
        <strain evidence="4 5">JCM 30813</strain>
    </source>
</reference>
<dbReference type="Pfam" id="PF13561">
    <property type="entry name" value="adh_short_C2"/>
    <property type="match status" value="1"/>
</dbReference>
<dbReference type="RefSeq" id="WP_099914711.1">
    <property type="nucleotide sequence ID" value="NZ_PDOB01000003.1"/>
</dbReference>
<dbReference type="NCBIfam" id="NF004818">
    <property type="entry name" value="PRK06172.1"/>
    <property type="match status" value="1"/>
</dbReference>
<dbReference type="AlphaFoldDB" id="A0A2G8T5D7"/>
<dbReference type="InterPro" id="IPR036291">
    <property type="entry name" value="NAD(P)-bd_dom_sf"/>
</dbReference>
<dbReference type="GO" id="GO:0016491">
    <property type="term" value="F:oxidoreductase activity"/>
    <property type="evidence" value="ECO:0007669"/>
    <property type="project" value="UniProtKB-KW"/>
</dbReference>
<dbReference type="PANTHER" id="PTHR24321:SF11">
    <property type="entry name" value="BLR0893 PROTEIN"/>
    <property type="match status" value="1"/>
</dbReference>
<feature type="domain" description="Ketoreductase" evidence="3">
    <location>
        <begin position="16"/>
        <end position="201"/>
    </location>
</feature>
<gene>
    <name evidence="4" type="ORF">CR103_03035</name>
</gene>
<evidence type="ECO:0000256" key="1">
    <source>
        <dbReference type="ARBA" id="ARBA00006484"/>
    </source>
</evidence>
<keyword evidence="2" id="KW-0560">Oxidoreductase</keyword>
<dbReference type="PRINTS" id="PR00080">
    <property type="entry name" value="SDRFAMILY"/>
</dbReference>
<protein>
    <submittedName>
        <fullName evidence="4">Short chain dehydrogenase</fullName>
    </submittedName>
</protein>
<dbReference type="Gene3D" id="3.40.50.720">
    <property type="entry name" value="NAD(P)-binding Rossmann-like Domain"/>
    <property type="match status" value="1"/>
</dbReference>
<dbReference type="PRINTS" id="PR00081">
    <property type="entry name" value="GDHRDH"/>
</dbReference>
<sequence>MVGKNKQQQDGYFEGKVVLVTGAAGGIGRATAIAFGRAGANVVVADLSVDGGHATAAMIVEAGGKALFVQTNVTRAPDVEALIDKTVSYFGRLDCAFNNAGIEEEHLLLADADEALFDRIMNVNVKGTWLCMKYEIRQMLKQGGGAIVNTASVAGLVGAPTQAIYAASKHAMVGMTKTAAAEYGRAGIRVNSVCPGVINTPMLARALERDPTREKKLRNLHPIGRFGEAADVANAALWLCSSQAAFVTGHQLMVDGGLTAI</sequence>
<dbReference type="NCBIfam" id="NF005559">
    <property type="entry name" value="PRK07231.1"/>
    <property type="match status" value="1"/>
</dbReference>
<evidence type="ECO:0000259" key="3">
    <source>
        <dbReference type="SMART" id="SM00822"/>
    </source>
</evidence>
<evidence type="ECO:0000313" key="5">
    <source>
        <dbReference type="Proteomes" id="UP000228593"/>
    </source>
</evidence>
<keyword evidence="5" id="KW-1185">Reference proteome</keyword>
<accession>A0A2G8T5D7</accession>
<dbReference type="SUPFAM" id="SSF51735">
    <property type="entry name" value="NAD(P)-binding Rossmann-fold domains"/>
    <property type="match status" value="1"/>
</dbReference>
<evidence type="ECO:0000313" key="4">
    <source>
        <dbReference type="EMBL" id="PIL41267.1"/>
    </source>
</evidence>
<dbReference type="PROSITE" id="PS00061">
    <property type="entry name" value="ADH_SHORT"/>
    <property type="match status" value="1"/>
</dbReference>
<dbReference type="FunFam" id="3.40.50.720:FF:000084">
    <property type="entry name" value="Short-chain dehydrogenase reductase"/>
    <property type="match status" value="1"/>
</dbReference>
<dbReference type="PANTHER" id="PTHR24321">
    <property type="entry name" value="DEHYDROGENASES, SHORT CHAIN"/>
    <property type="match status" value="1"/>
</dbReference>
<dbReference type="SMART" id="SM00822">
    <property type="entry name" value="PKS_KR"/>
    <property type="match status" value="1"/>
</dbReference>
<dbReference type="CDD" id="cd05233">
    <property type="entry name" value="SDR_c"/>
    <property type="match status" value="1"/>
</dbReference>
<dbReference type="InterPro" id="IPR020904">
    <property type="entry name" value="Sc_DH/Rdtase_CS"/>
</dbReference>
<dbReference type="Proteomes" id="UP000228593">
    <property type="component" value="Unassembled WGS sequence"/>
</dbReference>
<dbReference type="InterPro" id="IPR057326">
    <property type="entry name" value="KR_dom"/>
</dbReference>
<dbReference type="OrthoDB" id="7064009at2"/>
<comment type="caution">
    <text evidence="4">The sequence shown here is derived from an EMBL/GenBank/DDBJ whole genome shotgun (WGS) entry which is preliminary data.</text>
</comment>
<proteinExistence type="inferred from homology"/>
<evidence type="ECO:0000256" key="2">
    <source>
        <dbReference type="ARBA" id="ARBA00023002"/>
    </source>
</evidence>
<organism evidence="4 5">
    <name type="scientific">Massilia psychrophila</name>
    <dbReference type="NCBI Taxonomy" id="1603353"/>
    <lineage>
        <taxon>Bacteria</taxon>
        <taxon>Pseudomonadati</taxon>
        <taxon>Pseudomonadota</taxon>
        <taxon>Betaproteobacteria</taxon>
        <taxon>Burkholderiales</taxon>
        <taxon>Oxalobacteraceae</taxon>
        <taxon>Telluria group</taxon>
        <taxon>Massilia</taxon>
    </lineage>
</organism>
<dbReference type="InterPro" id="IPR002347">
    <property type="entry name" value="SDR_fam"/>
</dbReference>
<name>A0A2G8T5D7_9BURK</name>
<dbReference type="EMBL" id="PDOB01000003">
    <property type="protein sequence ID" value="PIL41267.1"/>
    <property type="molecule type" value="Genomic_DNA"/>
</dbReference>
<comment type="similarity">
    <text evidence="1">Belongs to the short-chain dehydrogenases/reductases (SDR) family.</text>
</comment>